<proteinExistence type="predicted"/>
<comment type="caution">
    <text evidence="1">The sequence shown here is derived from an EMBL/GenBank/DDBJ whole genome shotgun (WGS) entry which is preliminary data.</text>
</comment>
<name>A0A0C2NHA3_THEKT</name>
<gene>
    <name evidence="1" type="ORF">RF11_09120</name>
</gene>
<reference evidence="1 2" key="1">
    <citation type="journal article" date="2014" name="Genome Biol. Evol.">
        <title>The genome of the myxosporean Thelohanellus kitauei shows adaptations to nutrient acquisition within its fish host.</title>
        <authorList>
            <person name="Yang Y."/>
            <person name="Xiong J."/>
            <person name="Zhou Z."/>
            <person name="Huo F."/>
            <person name="Miao W."/>
            <person name="Ran C."/>
            <person name="Liu Y."/>
            <person name="Zhang J."/>
            <person name="Feng J."/>
            <person name="Wang M."/>
            <person name="Wang M."/>
            <person name="Wang L."/>
            <person name="Yao B."/>
        </authorList>
    </citation>
    <scope>NUCLEOTIDE SEQUENCE [LARGE SCALE GENOMIC DNA]</scope>
    <source>
        <strain evidence="1">Wuqing</strain>
    </source>
</reference>
<evidence type="ECO:0000313" key="1">
    <source>
        <dbReference type="EMBL" id="KII73402.1"/>
    </source>
</evidence>
<protein>
    <submittedName>
        <fullName evidence="1">Uncharacterized protein</fullName>
    </submittedName>
</protein>
<dbReference type="EMBL" id="JWZT01000858">
    <property type="protein sequence ID" value="KII73402.1"/>
    <property type="molecule type" value="Genomic_DNA"/>
</dbReference>
<dbReference type="AlphaFoldDB" id="A0A0C2NHA3"/>
<keyword evidence="2" id="KW-1185">Reference proteome</keyword>
<accession>A0A0C2NHA3</accession>
<evidence type="ECO:0000313" key="2">
    <source>
        <dbReference type="Proteomes" id="UP000031668"/>
    </source>
</evidence>
<organism evidence="1 2">
    <name type="scientific">Thelohanellus kitauei</name>
    <name type="common">Myxosporean</name>
    <dbReference type="NCBI Taxonomy" id="669202"/>
    <lineage>
        <taxon>Eukaryota</taxon>
        <taxon>Metazoa</taxon>
        <taxon>Cnidaria</taxon>
        <taxon>Myxozoa</taxon>
        <taxon>Myxosporea</taxon>
        <taxon>Bivalvulida</taxon>
        <taxon>Platysporina</taxon>
        <taxon>Myxobolidae</taxon>
        <taxon>Thelohanellus</taxon>
    </lineage>
</organism>
<sequence>MVTVFSKYTKAEFKYVMVDFKVLCRRIFKTKLSVQCKHLLDDSLAFSIIEVSDNEFKELNQSRKSHGCNFSLWVDDYPIVLTTCGISHETAELVGRKDECGL</sequence>
<dbReference type="Proteomes" id="UP000031668">
    <property type="component" value="Unassembled WGS sequence"/>
</dbReference>